<dbReference type="Proteomes" id="UP001642484">
    <property type="component" value="Unassembled WGS sequence"/>
</dbReference>
<dbReference type="SUPFAM" id="SSF56112">
    <property type="entry name" value="Protein kinase-like (PK-like)"/>
    <property type="match status" value="1"/>
</dbReference>
<name>A0ABP0KS41_9DINO</name>
<dbReference type="PANTHER" id="PTHR45890:SF1">
    <property type="entry name" value="AARF DOMAIN CONTAINING KINASE 2"/>
    <property type="match status" value="1"/>
</dbReference>
<dbReference type="PROSITE" id="PS50011">
    <property type="entry name" value="PROTEIN_KINASE_DOM"/>
    <property type="match status" value="1"/>
</dbReference>
<protein>
    <recommendedName>
        <fullName evidence="1">Protein kinase domain-containing protein</fullName>
    </recommendedName>
</protein>
<dbReference type="InterPro" id="IPR004147">
    <property type="entry name" value="ABC1_dom"/>
</dbReference>
<evidence type="ECO:0000313" key="2">
    <source>
        <dbReference type="EMBL" id="CAK9029680.1"/>
    </source>
</evidence>
<dbReference type="Pfam" id="PF03109">
    <property type="entry name" value="ABC1"/>
    <property type="match status" value="1"/>
</dbReference>
<gene>
    <name evidence="2" type="ORF">CCMP2556_LOCUS17577</name>
</gene>
<keyword evidence="3" id="KW-1185">Reference proteome</keyword>
<accession>A0ABP0KS41</accession>
<comment type="caution">
    <text evidence="2">The sequence shown here is derived from an EMBL/GenBank/DDBJ whole genome shotgun (WGS) entry which is preliminary data.</text>
</comment>
<dbReference type="PANTHER" id="PTHR45890">
    <property type="entry name" value="AARF DOMAIN CONTAINING KINASE 2 (PREDICTED)"/>
    <property type="match status" value="1"/>
</dbReference>
<feature type="domain" description="Protein kinase" evidence="1">
    <location>
        <begin position="197"/>
        <end position="555"/>
    </location>
</feature>
<evidence type="ECO:0000259" key="1">
    <source>
        <dbReference type="PROSITE" id="PS50011"/>
    </source>
</evidence>
<evidence type="ECO:0000313" key="3">
    <source>
        <dbReference type="Proteomes" id="UP001642484"/>
    </source>
</evidence>
<proteinExistence type="predicted"/>
<dbReference type="InterPro" id="IPR011009">
    <property type="entry name" value="Kinase-like_dom_sf"/>
</dbReference>
<dbReference type="InterPro" id="IPR052402">
    <property type="entry name" value="ADCK_kinase"/>
</dbReference>
<dbReference type="InterPro" id="IPR000719">
    <property type="entry name" value="Prot_kinase_dom"/>
</dbReference>
<dbReference type="Gene3D" id="1.10.510.10">
    <property type="entry name" value="Transferase(Phosphotransferase) domain 1"/>
    <property type="match status" value="1"/>
</dbReference>
<reference evidence="2 3" key="1">
    <citation type="submission" date="2024-02" db="EMBL/GenBank/DDBJ databases">
        <authorList>
            <person name="Chen Y."/>
            <person name="Shah S."/>
            <person name="Dougan E. K."/>
            <person name="Thang M."/>
            <person name="Chan C."/>
        </authorList>
    </citation>
    <scope>NUCLEOTIDE SEQUENCE [LARGE SCALE GENOMIC DNA]</scope>
</reference>
<sequence>MTAAPLVDDCHAGTFQDGHAWLLVCPCFGLVALCPSSQDSFRVISDKCKIWTLNHWPVSFASVRSSNVRFLVQVASRAIELMWLYFPLIPLLLFAEVADSLGLSTRLGVHKGDTSRHQAEIRTWVDVWWELALRKVQRSGPVFVKLGQWAATRPDLIPEDICSRLGRLHDSTEPHPLQHTHKVLQEAFDEPWFRSFLIEPEPVGSGCIAQVYRGQMVRSSSKPKAGARFVKLGGQLQRLCEGICSTAPTQPVQVAVKVVHPQVRRAVQVDLKVLDHLAGFSSYIGMDRLGLPLMLHQFSAFLKAQTDLRTEAQNLRRLKQQMAGDRSVVIPEVFDKWVSRDVLVMSFEEGEPLTGLMDAPGKSVEVERMDAWRILVDSFWAMIFKHKFVHGDLHPGNILWRESDGPLGVQLVLLDCGLVIDLDGDAGDDLSMMVKAFLTKSEEEVASLLIKLSERVGGKAEDVLDPEGFVQGIASLIRSGKSVGFRLSKLNAGSLMGQSLLLGRKHCVRFDARFVNLMVAMVVVQGVALRLNGDGDIMTRMRPFLFGAAVSHMVS</sequence>
<organism evidence="2 3">
    <name type="scientific">Durusdinium trenchii</name>
    <dbReference type="NCBI Taxonomy" id="1381693"/>
    <lineage>
        <taxon>Eukaryota</taxon>
        <taxon>Sar</taxon>
        <taxon>Alveolata</taxon>
        <taxon>Dinophyceae</taxon>
        <taxon>Suessiales</taxon>
        <taxon>Symbiodiniaceae</taxon>
        <taxon>Durusdinium</taxon>
    </lineage>
</organism>
<dbReference type="EMBL" id="CAXAMN010009757">
    <property type="protein sequence ID" value="CAK9029680.1"/>
    <property type="molecule type" value="Genomic_DNA"/>
</dbReference>